<dbReference type="InterPro" id="IPR018120">
    <property type="entry name" value="Glyco_hydro_1_AS"/>
</dbReference>
<dbReference type="GO" id="GO:0008422">
    <property type="term" value="F:beta-glucosidase activity"/>
    <property type="evidence" value="ECO:0007669"/>
    <property type="project" value="TreeGrafter"/>
</dbReference>
<dbReference type="GO" id="GO:0005829">
    <property type="term" value="C:cytosol"/>
    <property type="evidence" value="ECO:0007669"/>
    <property type="project" value="TreeGrafter"/>
</dbReference>
<dbReference type="PROSITE" id="PS00572">
    <property type="entry name" value="GLYCOSYL_HYDROL_F1_1"/>
    <property type="match status" value="1"/>
</dbReference>
<dbReference type="Proteomes" id="UP000250668">
    <property type="component" value="Unassembled WGS sequence"/>
</dbReference>
<evidence type="ECO:0000313" key="7">
    <source>
        <dbReference type="Proteomes" id="UP000250668"/>
    </source>
</evidence>
<accession>A0AB33ZZ68</accession>
<feature type="active site" description="Nucleophile" evidence="4">
    <location>
        <position position="390"/>
    </location>
</feature>
<protein>
    <submittedName>
        <fullName evidence="6">6-phospho-beta-glucosidase</fullName>
    </submittedName>
</protein>
<keyword evidence="3" id="KW-0326">Glycosidase</keyword>
<dbReference type="GO" id="GO:0016052">
    <property type="term" value="P:carbohydrate catabolic process"/>
    <property type="evidence" value="ECO:0007669"/>
    <property type="project" value="TreeGrafter"/>
</dbReference>
<evidence type="ECO:0000256" key="2">
    <source>
        <dbReference type="ARBA" id="ARBA00022801"/>
    </source>
</evidence>
<evidence type="ECO:0000256" key="5">
    <source>
        <dbReference type="RuleBase" id="RU003690"/>
    </source>
</evidence>
<dbReference type="SUPFAM" id="SSF51445">
    <property type="entry name" value="(Trans)glycosidases"/>
    <property type="match status" value="1"/>
</dbReference>
<dbReference type="PANTHER" id="PTHR10353:SF122">
    <property type="entry name" value="6-PHOSPHO-BETA-GLUCOSIDASE ASCB-RELATED"/>
    <property type="match status" value="1"/>
</dbReference>
<dbReference type="InterPro" id="IPR001360">
    <property type="entry name" value="Glyco_hydro_1"/>
</dbReference>
<dbReference type="PRINTS" id="PR00131">
    <property type="entry name" value="GLHYDRLASE1"/>
</dbReference>
<comment type="caution">
    <text evidence="6">The sequence shown here is derived from an EMBL/GenBank/DDBJ whole genome shotgun (WGS) entry which is preliminary data.</text>
</comment>
<evidence type="ECO:0000256" key="3">
    <source>
        <dbReference type="ARBA" id="ARBA00023295"/>
    </source>
</evidence>
<dbReference type="PANTHER" id="PTHR10353">
    <property type="entry name" value="GLYCOSYL HYDROLASE"/>
    <property type="match status" value="1"/>
</dbReference>
<proteinExistence type="inferred from homology"/>
<dbReference type="RefSeq" id="WP_095670352.1">
    <property type="nucleotide sequence ID" value="NZ_BEXJ01000003.1"/>
</dbReference>
<evidence type="ECO:0000256" key="1">
    <source>
        <dbReference type="ARBA" id="ARBA00010838"/>
    </source>
</evidence>
<comment type="similarity">
    <text evidence="1 5">Belongs to the glycosyl hydrolase 1 family.</text>
</comment>
<keyword evidence="2" id="KW-0378">Hydrolase</keyword>
<gene>
    <name evidence="6" type="primary">bglB</name>
    <name evidence="6" type="ORF">LJCM1025_15250</name>
</gene>
<organism evidence="6 7">
    <name type="scientific">Lactobacillus gasseri</name>
    <dbReference type="NCBI Taxonomy" id="1596"/>
    <lineage>
        <taxon>Bacteria</taxon>
        <taxon>Bacillati</taxon>
        <taxon>Bacillota</taxon>
        <taxon>Bacilli</taxon>
        <taxon>Lactobacillales</taxon>
        <taxon>Lactobacillaceae</taxon>
        <taxon>Lactobacillus</taxon>
    </lineage>
</organism>
<dbReference type="AlphaFoldDB" id="A0AB33ZZ68"/>
<name>A0AB33ZZ68_LACGS</name>
<dbReference type="Gene3D" id="3.20.20.80">
    <property type="entry name" value="Glycosidases"/>
    <property type="match status" value="1"/>
</dbReference>
<reference evidence="6 7" key="1">
    <citation type="journal article" date="2018" name="Int. J. Syst. Evol. Microbiol.">
        <title>Lactobacillus paragasseri sp. nov., a sister taxon of Lactobacillus gasseri, based on whole-genome sequence analyses.</title>
        <authorList>
            <person name="Tanizawa Y."/>
            <person name="Tada I."/>
            <person name="Kobayashi H."/>
            <person name="Endo A."/>
            <person name="Maeno S."/>
            <person name="Toyoda A."/>
            <person name="Arita M."/>
            <person name="Nakamura Y."/>
            <person name="Sakamoto M."/>
            <person name="Ohkuma M."/>
            <person name="Tohno M."/>
        </authorList>
    </citation>
    <scope>NUCLEOTIDE SEQUENCE [LARGE SCALE GENOMIC DNA]</scope>
    <source>
        <strain evidence="6 7">JCM 1025</strain>
    </source>
</reference>
<evidence type="ECO:0000256" key="4">
    <source>
        <dbReference type="PROSITE-ProRule" id="PRU10055"/>
    </source>
</evidence>
<sequence>MTLPKNFLWGGDISATQIEGGWSEGNKAPVETDYLISGDKNTPRYAYYQTQDGEIVKSLQFSGKIPKGAKYVLKEGKIYPNHFATDFYHHYKEDIALLGEMGFKALNLTVSWARVMPNGINGGINKEGVEFYLSVFKEMQKFHIEPIVTLYKYDMPAFYITDFGGWSNRQMIDEFVAFAKVCFKKFKKYVHYWVTFNEINILKMTIDGEKDATVKDKQRTFEELHNQFIASAKAIRLAHEINPKNKIGCMICGLFTYPRTCNPEDILANQKYEEDNLFYYADVIIRGHYPSYAKRVWKEYRVDLQITEEDKKILASGKADFLPFSYYFTNCISEDASQKSTLTGITSNTSNKNPYLEETQWGWQIDPKGLKYALEMFSDRYDNFPLLIIENGIGAIDKLEDDHTIHDQYRIDYHREHIKALKEAVDDGVNLLGYTMWSCIDLVSAGTGELRKRYGFIYVDIDDQGQGTFNRYKKDSFYWYKDVIANNGDNI</sequence>
<dbReference type="EMBL" id="BEXJ01000003">
    <property type="protein sequence ID" value="GBA97400.1"/>
    <property type="molecule type" value="Genomic_DNA"/>
</dbReference>
<evidence type="ECO:0000313" key="6">
    <source>
        <dbReference type="EMBL" id="GBA97400.1"/>
    </source>
</evidence>
<dbReference type="Pfam" id="PF00232">
    <property type="entry name" value="Glyco_hydro_1"/>
    <property type="match status" value="1"/>
</dbReference>
<dbReference type="InterPro" id="IPR017853">
    <property type="entry name" value="GH"/>
</dbReference>